<dbReference type="STRING" id="1915400.FM21_34685"/>
<keyword evidence="3" id="KW-1185">Reference proteome</keyword>
<sequence>MNTITAGASRSTPAELVLENQVVVHYGDQQDMVLLGAHDRSGTDLALDRVAAHWQRIGSVVGTWPAMSLADFLKWPTRCPTAPRSPDRARRASSCASASGVRAKAKLSEYTRLHKTLKSIGPQRV</sequence>
<dbReference type="Proteomes" id="UP000029095">
    <property type="component" value="Unassembled WGS sequence"/>
</dbReference>
<dbReference type="EMBL" id="JNFQ01000007">
    <property type="protein sequence ID" value="KFG71428.1"/>
    <property type="molecule type" value="Genomic_DNA"/>
</dbReference>
<dbReference type="AlphaFoldDB" id="A0A086MRB0"/>
<protein>
    <submittedName>
        <fullName evidence="2">Uncharacterized protein</fullName>
    </submittedName>
</protein>
<organism evidence="2 3">
    <name type="scientific">Streptomyces mutabilis</name>
    <dbReference type="NCBI Taxonomy" id="67332"/>
    <lineage>
        <taxon>Bacteria</taxon>
        <taxon>Bacillati</taxon>
        <taxon>Actinomycetota</taxon>
        <taxon>Actinomycetes</taxon>
        <taxon>Kitasatosporales</taxon>
        <taxon>Streptomycetaceae</taxon>
        <taxon>Streptomyces</taxon>
    </lineage>
</organism>
<accession>A0A086MRB0</accession>
<proteinExistence type="predicted"/>
<feature type="region of interest" description="Disordered" evidence="1">
    <location>
        <begin position="81"/>
        <end position="100"/>
    </location>
</feature>
<evidence type="ECO:0000313" key="3">
    <source>
        <dbReference type="Proteomes" id="UP000029095"/>
    </source>
</evidence>
<dbReference type="RefSeq" id="WP_043385876.1">
    <property type="nucleotide sequence ID" value="NZ_KN039950.1"/>
</dbReference>
<reference evidence="2 3" key="1">
    <citation type="submission" date="2014-05" db="EMBL/GenBank/DDBJ databases">
        <title>Complete genome sequence of the Streptomyces mutabilis TRM45540.</title>
        <authorList>
            <person name="Luo X."/>
            <person name="Zhang L."/>
        </authorList>
    </citation>
    <scope>NUCLEOTIDE SEQUENCE [LARGE SCALE GENOMIC DNA]</scope>
    <source>
        <strain evidence="2 3">TRM45540</strain>
    </source>
</reference>
<evidence type="ECO:0000256" key="1">
    <source>
        <dbReference type="SAM" id="MobiDB-lite"/>
    </source>
</evidence>
<dbReference type="HOGENOM" id="CLU_1991450_0_0_11"/>
<comment type="caution">
    <text evidence="2">The sequence shown here is derived from an EMBL/GenBank/DDBJ whole genome shotgun (WGS) entry which is preliminary data.</text>
</comment>
<name>A0A086MRB0_9ACTN</name>
<evidence type="ECO:0000313" key="2">
    <source>
        <dbReference type="EMBL" id="KFG71428.1"/>
    </source>
</evidence>
<gene>
    <name evidence="2" type="ORF">FM21_34685</name>
</gene>